<accession>A0A6N9NKE0</accession>
<keyword evidence="3" id="KW-1185">Reference proteome</keyword>
<sequence length="363" mass="41436">MKAIKTLAIILLFISSAQAQSDSSWSKKPTINFGGFIDAFYVYDFNEPADSKRQPFLFNHNRHNEFNINLGLLEVQVNHEKYRANLGLQSGTYPQDNYAAEASVFRNVYQANVGISLNKKNNLWLDAGLFPSNLGFENAISMDNLTLTRSLAAENSPYFLTGAKLTYNPTSKLELVALISNGWQRIERLEANSIPSFGTQVNYQLTEKINLNWSTFIGSEYPDTTRRMRYFNNFYGTFKLTEKWKMIAGVDVGLEQARKESDRYESWYVPTLIAQYKWNDRWSTAIRAEYLSVEAEVILPQADPNGVGIWGTSLNIDYTPNKMVAWRIEGRYLENKDSDFNVLTSSPYTSFFISTSLAVKFGK</sequence>
<dbReference type="InterPro" id="IPR011486">
    <property type="entry name" value="BBP2"/>
</dbReference>
<feature type="chain" id="PRO_5026989403" evidence="1">
    <location>
        <begin position="20"/>
        <end position="363"/>
    </location>
</feature>
<dbReference type="Proteomes" id="UP000470771">
    <property type="component" value="Unassembled WGS sequence"/>
</dbReference>
<gene>
    <name evidence="2" type="ORF">GQN54_09420</name>
</gene>
<dbReference type="Pfam" id="PF07642">
    <property type="entry name" value="BBP2"/>
    <property type="match status" value="1"/>
</dbReference>
<proteinExistence type="predicted"/>
<evidence type="ECO:0000256" key="1">
    <source>
        <dbReference type="SAM" id="SignalP"/>
    </source>
</evidence>
<keyword evidence="1" id="KW-0732">Signal</keyword>
<protein>
    <submittedName>
        <fullName evidence="2">Outer membrane beta-barrel protein</fullName>
    </submittedName>
</protein>
<dbReference type="AlphaFoldDB" id="A0A6N9NKE0"/>
<dbReference type="EMBL" id="WWNE01000007">
    <property type="protein sequence ID" value="NBG66334.1"/>
    <property type="molecule type" value="Genomic_DNA"/>
</dbReference>
<dbReference type="SUPFAM" id="SSF56935">
    <property type="entry name" value="Porins"/>
    <property type="match status" value="1"/>
</dbReference>
<name>A0A6N9NKE0_9FLAO</name>
<reference evidence="2 3" key="1">
    <citation type="submission" date="2019-12" db="EMBL/GenBank/DDBJ databases">
        <authorList>
            <person name="Zhao J."/>
        </authorList>
    </citation>
    <scope>NUCLEOTIDE SEQUENCE [LARGE SCALE GENOMIC DNA]</scope>
    <source>
        <strain evidence="2 3">S-15</strain>
    </source>
</reference>
<dbReference type="RefSeq" id="WP_160633287.1">
    <property type="nucleotide sequence ID" value="NZ_WWNE01000007.1"/>
</dbReference>
<evidence type="ECO:0000313" key="2">
    <source>
        <dbReference type="EMBL" id="NBG66334.1"/>
    </source>
</evidence>
<organism evidence="2 3">
    <name type="scientific">Acidiluteibacter ferrifornacis</name>
    <dbReference type="NCBI Taxonomy" id="2692424"/>
    <lineage>
        <taxon>Bacteria</taxon>
        <taxon>Pseudomonadati</taxon>
        <taxon>Bacteroidota</taxon>
        <taxon>Flavobacteriia</taxon>
        <taxon>Flavobacteriales</taxon>
        <taxon>Cryomorphaceae</taxon>
        <taxon>Acidiluteibacter</taxon>
    </lineage>
</organism>
<feature type="signal peptide" evidence="1">
    <location>
        <begin position="1"/>
        <end position="19"/>
    </location>
</feature>
<evidence type="ECO:0000313" key="3">
    <source>
        <dbReference type="Proteomes" id="UP000470771"/>
    </source>
</evidence>
<comment type="caution">
    <text evidence="2">The sequence shown here is derived from an EMBL/GenBank/DDBJ whole genome shotgun (WGS) entry which is preliminary data.</text>
</comment>